<keyword evidence="6 8" id="KW-0012">Acyltransferase</keyword>
<proteinExistence type="inferred from homology"/>
<dbReference type="Proteomes" id="UP001320148">
    <property type="component" value="Chromosome"/>
</dbReference>
<organism evidence="10 11">
    <name type="scientific">Desulfoluna limicola</name>
    <dbReference type="NCBI Taxonomy" id="2810562"/>
    <lineage>
        <taxon>Bacteria</taxon>
        <taxon>Pseudomonadati</taxon>
        <taxon>Thermodesulfobacteriota</taxon>
        <taxon>Desulfobacteria</taxon>
        <taxon>Desulfobacterales</taxon>
        <taxon>Desulfolunaceae</taxon>
        <taxon>Desulfoluna</taxon>
    </lineage>
</organism>
<sequence>MSVQSSQSRDEVVLRHPGAEDGNQLWEITKRSETLDLNSPYHYLLMCRHFAASSVVAEVNGRIAGFVTAYIPPESSDTLFVWQVAVDRKFRGQGLARKMLAFAFHHPQRPLSYLEATITPSNTASICLFTAAAQDLDAPFAFNETFFSQKNFGSAEHECEMLFRIGPIGL</sequence>
<dbReference type="SUPFAM" id="SSF55729">
    <property type="entry name" value="Acyl-CoA N-acyltransferases (Nat)"/>
    <property type="match status" value="1"/>
</dbReference>
<evidence type="ECO:0000259" key="9">
    <source>
        <dbReference type="PROSITE" id="PS51186"/>
    </source>
</evidence>
<evidence type="ECO:0000313" key="11">
    <source>
        <dbReference type="Proteomes" id="UP001320148"/>
    </source>
</evidence>
<dbReference type="InterPro" id="IPR016181">
    <property type="entry name" value="Acyl_CoA_acyltransferase"/>
</dbReference>
<gene>
    <name evidence="8 10" type="primary">ectA</name>
    <name evidence="10" type="ORF">DSLASN_26360</name>
</gene>
<dbReference type="EC" id="2.3.1.178" evidence="3 8"/>
<dbReference type="CDD" id="cd04301">
    <property type="entry name" value="NAT_SF"/>
    <property type="match status" value="1"/>
</dbReference>
<accession>A0ABN6F4J3</accession>
<evidence type="ECO:0000256" key="4">
    <source>
        <dbReference type="ARBA" id="ARBA00017935"/>
    </source>
</evidence>
<evidence type="ECO:0000256" key="8">
    <source>
        <dbReference type="RuleBase" id="RU365045"/>
    </source>
</evidence>
<comment type="catalytic activity">
    <reaction evidence="7 8">
        <text>L-2,4-diaminobutanoate + acetyl-CoA = (2S)-4-acetamido-2-aminobutanoate + CoA + H(+)</text>
        <dbReference type="Rhea" id="RHEA:16901"/>
        <dbReference type="ChEBI" id="CHEBI:15378"/>
        <dbReference type="ChEBI" id="CHEBI:57287"/>
        <dbReference type="ChEBI" id="CHEBI:57288"/>
        <dbReference type="ChEBI" id="CHEBI:58761"/>
        <dbReference type="ChEBI" id="CHEBI:58929"/>
        <dbReference type="EC" id="2.3.1.178"/>
    </reaction>
</comment>
<evidence type="ECO:0000256" key="7">
    <source>
        <dbReference type="ARBA" id="ARBA00048924"/>
    </source>
</evidence>
<evidence type="ECO:0000256" key="6">
    <source>
        <dbReference type="ARBA" id="ARBA00023315"/>
    </source>
</evidence>
<keyword evidence="11" id="KW-1185">Reference proteome</keyword>
<evidence type="ECO:0000256" key="5">
    <source>
        <dbReference type="ARBA" id="ARBA00022679"/>
    </source>
</evidence>
<evidence type="ECO:0000256" key="3">
    <source>
        <dbReference type="ARBA" id="ARBA00012355"/>
    </source>
</evidence>
<comment type="function">
    <text evidence="8">Catalyzes the acetylation of L-2,4-diaminobutyrate (DABA) to gamma-N-acetyl-alpha,gamma-diaminobutyric acid (ADABA) with acetyl coenzyme A.</text>
</comment>
<dbReference type="PROSITE" id="PS51186">
    <property type="entry name" value="GNAT"/>
    <property type="match status" value="1"/>
</dbReference>
<dbReference type="Pfam" id="PF00583">
    <property type="entry name" value="Acetyltransf_1"/>
    <property type="match status" value="1"/>
</dbReference>
<dbReference type="InterPro" id="IPR000182">
    <property type="entry name" value="GNAT_dom"/>
</dbReference>
<feature type="domain" description="N-acetyltransferase" evidence="9">
    <location>
        <begin position="12"/>
        <end position="170"/>
    </location>
</feature>
<name>A0ABN6F4J3_9BACT</name>
<dbReference type="EMBL" id="AP024488">
    <property type="protein sequence ID" value="BCS97004.1"/>
    <property type="molecule type" value="Genomic_DNA"/>
</dbReference>
<protein>
    <recommendedName>
        <fullName evidence="4 8">L-2,4-diaminobutyric acid acetyltransferase</fullName>
        <shortName evidence="8">DABA acetyltransferase</shortName>
        <ecNumber evidence="3 8">2.3.1.178</ecNumber>
    </recommendedName>
</protein>
<dbReference type="Gene3D" id="3.40.630.30">
    <property type="match status" value="1"/>
</dbReference>
<dbReference type="RefSeq" id="WP_236888436.1">
    <property type="nucleotide sequence ID" value="NZ_AP024488.1"/>
</dbReference>
<reference evidence="10 11" key="1">
    <citation type="submission" date="2021-02" db="EMBL/GenBank/DDBJ databases">
        <title>Complete genome of Desulfoluna sp. strain ASN36.</title>
        <authorList>
            <person name="Takahashi A."/>
            <person name="Kojima H."/>
            <person name="Fukui M."/>
        </authorList>
    </citation>
    <scope>NUCLEOTIDE SEQUENCE [LARGE SCALE GENOMIC DNA]</scope>
    <source>
        <strain evidence="10 11">ASN36</strain>
    </source>
</reference>
<evidence type="ECO:0000256" key="2">
    <source>
        <dbReference type="ARBA" id="ARBA00010712"/>
    </source>
</evidence>
<evidence type="ECO:0000256" key="1">
    <source>
        <dbReference type="ARBA" id="ARBA00004978"/>
    </source>
</evidence>
<keyword evidence="5 8" id="KW-0808">Transferase</keyword>
<dbReference type="NCBIfam" id="TIGR02406">
    <property type="entry name" value="ectoine_EctA"/>
    <property type="match status" value="1"/>
</dbReference>
<comment type="pathway">
    <text evidence="1 8">Amine and polyamine biosynthesis; ectoine biosynthesis; L-ectoine from L-aspartate 4-semialdehyde: step 2/3.</text>
</comment>
<comment type="similarity">
    <text evidence="2 8">Belongs to the acetyltransferase family. EctA subfamily.</text>
</comment>
<dbReference type="InterPro" id="IPR012772">
    <property type="entry name" value="Ectoine_EctA"/>
</dbReference>
<evidence type="ECO:0000313" key="10">
    <source>
        <dbReference type="EMBL" id="BCS97004.1"/>
    </source>
</evidence>